<dbReference type="PANTHER" id="PTHR42939">
    <property type="entry name" value="ABC TRANSPORTER ATP-BINDING PROTEIN ALBC-RELATED"/>
    <property type="match status" value="1"/>
</dbReference>
<dbReference type="PANTHER" id="PTHR42939:SF1">
    <property type="entry name" value="ABC TRANSPORTER ATP-BINDING PROTEIN ALBC-RELATED"/>
    <property type="match status" value="1"/>
</dbReference>
<feature type="domain" description="ABC transporter" evidence="4">
    <location>
        <begin position="3"/>
        <end position="232"/>
    </location>
</feature>
<evidence type="ECO:0000256" key="1">
    <source>
        <dbReference type="ARBA" id="ARBA00022448"/>
    </source>
</evidence>
<evidence type="ECO:0000256" key="3">
    <source>
        <dbReference type="ARBA" id="ARBA00022840"/>
    </source>
</evidence>
<evidence type="ECO:0000313" key="5">
    <source>
        <dbReference type="EMBL" id="MBO9200358.1"/>
    </source>
</evidence>
<dbReference type="InterPro" id="IPR051782">
    <property type="entry name" value="ABC_Transporter_VariousFunc"/>
</dbReference>
<evidence type="ECO:0000313" key="6">
    <source>
        <dbReference type="Proteomes" id="UP000677244"/>
    </source>
</evidence>
<dbReference type="InterPro" id="IPR003439">
    <property type="entry name" value="ABC_transporter-like_ATP-bd"/>
</dbReference>
<dbReference type="InterPro" id="IPR027417">
    <property type="entry name" value="P-loop_NTPase"/>
</dbReference>
<dbReference type="PROSITE" id="PS50893">
    <property type="entry name" value="ABC_TRANSPORTER_2"/>
    <property type="match status" value="1"/>
</dbReference>
<dbReference type="InterPro" id="IPR017871">
    <property type="entry name" value="ABC_transporter-like_CS"/>
</dbReference>
<comment type="caution">
    <text evidence="5">The sequence shown here is derived from an EMBL/GenBank/DDBJ whole genome shotgun (WGS) entry which is preliminary data.</text>
</comment>
<gene>
    <name evidence="5" type="ORF">J7I42_08815</name>
</gene>
<evidence type="ECO:0000259" key="4">
    <source>
        <dbReference type="PROSITE" id="PS50893"/>
    </source>
</evidence>
<dbReference type="PROSITE" id="PS00211">
    <property type="entry name" value="ABC_TRANSPORTER_1"/>
    <property type="match status" value="1"/>
</dbReference>
<dbReference type="SMART" id="SM00382">
    <property type="entry name" value="AAA"/>
    <property type="match status" value="1"/>
</dbReference>
<keyword evidence="3 5" id="KW-0067">ATP-binding</keyword>
<dbReference type="Gene3D" id="3.40.50.300">
    <property type="entry name" value="P-loop containing nucleotide triphosphate hydrolases"/>
    <property type="match status" value="1"/>
</dbReference>
<name>A0ABS3YR63_9BACT</name>
<organism evidence="5 6">
    <name type="scientific">Niastella soli</name>
    <dbReference type="NCBI Taxonomy" id="2821487"/>
    <lineage>
        <taxon>Bacteria</taxon>
        <taxon>Pseudomonadati</taxon>
        <taxon>Bacteroidota</taxon>
        <taxon>Chitinophagia</taxon>
        <taxon>Chitinophagales</taxon>
        <taxon>Chitinophagaceae</taxon>
        <taxon>Niastella</taxon>
    </lineage>
</organism>
<keyword evidence="6" id="KW-1185">Reference proteome</keyword>
<reference evidence="5 6" key="1">
    <citation type="submission" date="2021-03" db="EMBL/GenBank/DDBJ databases">
        <title>Assistant Professor.</title>
        <authorList>
            <person name="Huq M.A."/>
        </authorList>
    </citation>
    <scope>NUCLEOTIDE SEQUENCE [LARGE SCALE GENOMIC DNA]</scope>
    <source>
        <strain evidence="5 6">MAH-29</strain>
    </source>
</reference>
<evidence type="ECO:0000256" key="2">
    <source>
        <dbReference type="ARBA" id="ARBA00022741"/>
    </source>
</evidence>
<accession>A0ABS3YR63</accession>
<sequence length="232" mass="25858">MKISLINAGKRFNRDWIFRKINQEFISGFAYAITGPNGSGKSTLLQAIGGAIMMSEGKALYAIGSPQQVRAGSQSLSSSQTGNKPTQEIEVDNAFKYISIAAPYLELIEEMTLMEMLEFHCQFKPFLSHVSIPDIITILGLKAAVNKQIRFYSSGMKQRVKLAQAIFSDVPCILLDEPCTNLDAAGIELYHQLIRDYGNNRLIIVSSNDPQEYSFCTEIISIMDHKPIIVNR</sequence>
<protein>
    <submittedName>
        <fullName evidence="5">ATP-binding cassette domain-containing protein</fullName>
    </submittedName>
</protein>
<dbReference type="Proteomes" id="UP000677244">
    <property type="component" value="Unassembled WGS sequence"/>
</dbReference>
<dbReference type="InterPro" id="IPR003593">
    <property type="entry name" value="AAA+_ATPase"/>
</dbReference>
<keyword evidence="1" id="KW-0813">Transport</keyword>
<proteinExistence type="predicted"/>
<dbReference type="GO" id="GO:0005524">
    <property type="term" value="F:ATP binding"/>
    <property type="evidence" value="ECO:0007669"/>
    <property type="project" value="UniProtKB-KW"/>
</dbReference>
<keyword evidence="2" id="KW-0547">Nucleotide-binding</keyword>
<dbReference type="SUPFAM" id="SSF52540">
    <property type="entry name" value="P-loop containing nucleoside triphosphate hydrolases"/>
    <property type="match status" value="1"/>
</dbReference>
<dbReference type="RefSeq" id="WP_209138405.1">
    <property type="nucleotide sequence ID" value="NZ_JAGHKO010000001.1"/>
</dbReference>
<dbReference type="EMBL" id="JAGHKO010000001">
    <property type="protein sequence ID" value="MBO9200358.1"/>
    <property type="molecule type" value="Genomic_DNA"/>
</dbReference>
<dbReference type="Pfam" id="PF00005">
    <property type="entry name" value="ABC_tran"/>
    <property type="match status" value="1"/>
</dbReference>